<feature type="compositionally biased region" description="Polar residues" evidence="6">
    <location>
        <begin position="1"/>
        <end position="18"/>
    </location>
</feature>
<dbReference type="PROSITE" id="PS51032">
    <property type="entry name" value="AP2_ERF"/>
    <property type="match status" value="1"/>
</dbReference>
<dbReference type="EMBL" id="JASCZI010092581">
    <property type="protein sequence ID" value="MED6152539.1"/>
    <property type="molecule type" value="Genomic_DNA"/>
</dbReference>
<evidence type="ECO:0000256" key="1">
    <source>
        <dbReference type="ARBA" id="ARBA00004123"/>
    </source>
</evidence>
<gene>
    <name evidence="8" type="ORF">PIB30_093052</name>
</gene>
<dbReference type="InterPro" id="IPR036955">
    <property type="entry name" value="AP2/ERF_dom_sf"/>
</dbReference>
<dbReference type="PIRSF" id="PIRSF038123">
    <property type="entry name" value="PTI6"/>
    <property type="match status" value="1"/>
</dbReference>
<feature type="compositionally biased region" description="Basic residues" evidence="6">
    <location>
        <begin position="114"/>
        <end position="123"/>
    </location>
</feature>
<keyword evidence="5" id="KW-0539">Nucleus</keyword>
<evidence type="ECO:0000313" key="8">
    <source>
        <dbReference type="EMBL" id="MED6152539.1"/>
    </source>
</evidence>
<reference evidence="8 9" key="1">
    <citation type="journal article" date="2023" name="Plants (Basel)">
        <title>Bridging the Gap: Combining Genomics and Transcriptomics Approaches to Understand Stylosanthes scabra, an Orphan Legume from the Brazilian Caatinga.</title>
        <authorList>
            <person name="Ferreira-Neto J.R.C."/>
            <person name="da Silva M.D."/>
            <person name="Binneck E."/>
            <person name="de Melo N.F."/>
            <person name="da Silva R.H."/>
            <person name="de Melo A.L.T.M."/>
            <person name="Pandolfi V."/>
            <person name="Bustamante F.O."/>
            <person name="Brasileiro-Vidal A.C."/>
            <person name="Benko-Iseppon A.M."/>
        </authorList>
    </citation>
    <scope>NUCLEOTIDE SEQUENCE [LARGE SCALE GENOMIC DNA]</scope>
    <source>
        <tissue evidence="8">Leaves</tissue>
    </source>
</reference>
<protein>
    <recommendedName>
        <fullName evidence="7">AP2/ERF domain-containing protein</fullName>
    </recommendedName>
</protein>
<comment type="caution">
    <text evidence="8">The sequence shown here is derived from an EMBL/GenBank/DDBJ whole genome shotgun (WGS) entry which is preliminary data.</text>
</comment>
<keyword evidence="3" id="KW-0238">DNA-binding</keyword>
<evidence type="ECO:0000256" key="5">
    <source>
        <dbReference type="ARBA" id="ARBA00023242"/>
    </source>
</evidence>
<keyword evidence="9" id="KW-1185">Reference proteome</keyword>
<dbReference type="SMART" id="SM00380">
    <property type="entry name" value="AP2"/>
    <property type="match status" value="1"/>
</dbReference>
<dbReference type="Pfam" id="PF00847">
    <property type="entry name" value="AP2"/>
    <property type="match status" value="1"/>
</dbReference>
<dbReference type="SUPFAM" id="SSF54171">
    <property type="entry name" value="DNA-binding domain"/>
    <property type="match status" value="1"/>
</dbReference>
<evidence type="ECO:0000256" key="3">
    <source>
        <dbReference type="ARBA" id="ARBA00023125"/>
    </source>
</evidence>
<dbReference type="InterPro" id="IPR016177">
    <property type="entry name" value="DNA-bd_dom_sf"/>
</dbReference>
<organism evidence="8 9">
    <name type="scientific">Stylosanthes scabra</name>
    <dbReference type="NCBI Taxonomy" id="79078"/>
    <lineage>
        <taxon>Eukaryota</taxon>
        <taxon>Viridiplantae</taxon>
        <taxon>Streptophyta</taxon>
        <taxon>Embryophyta</taxon>
        <taxon>Tracheophyta</taxon>
        <taxon>Spermatophyta</taxon>
        <taxon>Magnoliopsida</taxon>
        <taxon>eudicotyledons</taxon>
        <taxon>Gunneridae</taxon>
        <taxon>Pentapetalae</taxon>
        <taxon>rosids</taxon>
        <taxon>fabids</taxon>
        <taxon>Fabales</taxon>
        <taxon>Fabaceae</taxon>
        <taxon>Papilionoideae</taxon>
        <taxon>50 kb inversion clade</taxon>
        <taxon>dalbergioids sensu lato</taxon>
        <taxon>Dalbergieae</taxon>
        <taxon>Pterocarpus clade</taxon>
        <taxon>Stylosanthes</taxon>
    </lineage>
</organism>
<feature type="region of interest" description="Disordered" evidence="6">
    <location>
        <begin position="1"/>
        <end position="139"/>
    </location>
</feature>
<proteinExistence type="predicted"/>
<evidence type="ECO:0000313" key="9">
    <source>
        <dbReference type="Proteomes" id="UP001341840"/>
    </source>
</evidence>
<dbReference type="PANTHER" id="PTHR31194:SF166">
    <property type="entry name" value="PATHOGENESIS-RELATED GENES TRANSCRIPTIONAL ACTIVATOR PTI6"/>
    <property type="match status" value="1"/>
</dbReference>
<keyword evidence="4" id="KW-0804">Transcription</keyword>
<evidence type="ECO:0000259" key="7">
    <source>
        <dbReference type="PROSITE" id="PS51032"/>
    </source>
</evidence>
<dbReference type="PRINTS" id="PR00367">
    <property type="entry name" value="ETHRSPELEMNT"/>
</dbReference>
<keyword evidence="2" id="KW-0805">Transcription regulation</keyword>
<name>A0ABU6TVK3_9FABA</name>
<dbReference type="Proteomes" id="UP001341840">
    <property type="component" value="Unassembled WGS sequence"/>
</dbReference>
<evidence type="ECO:0000256" key="2">
    <source>
        <dbReference type="ARBA" id="ARBA00023015"/>
    </source>
</evidence>
<feature type="domain" description="AP2/ERF" evidence="7">
    <location>
        <begin position="133"/>
        <end position="190"/>
    </location>
</feature>
<comment type="subcellular location">
    <subcellularLocation>
        <location evidence="1">Nucleus</location>
    </subcellularLocation>
</comment>
<evidence type="ECO:0000256" key="6">
    <source>
        <dbReference type="SAM" id="MobiDB-lite"/>
    </source>
</evidence>
<dbReference type="Gene3D" id="3.30.730.10">
    <property type="entry name" value="AP2/ERF domain"/>
    <property type="match status" value="1"/>
</dbReference>
<dbReference type="CDD" id="cd00018">
    <property type="entry name" value="AP2"/>
    <property type="match status" value="1"/>
</dbReference>
<accession>A0ABU6TVK3</accession>
<feature type="compositionally biased region" description="Basic residues" evidence="6">
    <location>
        <begin position="26"/>
        <end position="36"/>
    </location>
</feature>
<dbReference type="InterPro" id="IPR001471">
    <property type="entry name" value="AP2/ERF_dom"/>
</dbReference>
<sequence>MSVQSRLNLKLPPSSSNFEGDPPTSKTRRKPKHKLVRIILTDHDATDSDSSSDEAQQNNTHKKLKREITQITMHLPSPYSSTTTSSSSSPSPSPSTSSSTFSSVSSDSLQQRTKPCKRPKKPKLPSAERHRNRFRGVRQRPWGRWAAEIRDPTQRKRVWLGTFDTAEEAATEYDRAALKLKGPNAVTNFPVSSPPEITAADDGVAVFSDAVALSPTSVLPYDGYSTPFDGFRFVDAFGFDIADEAPLSLTDVDVNSVTLTCQRLDGKEDEAFGEFDLDEFITWPY</sequence>
<dbReference type="PANTHER" id="PTHR31194">
    <property type="entry name" value="SHN SHINE , DNA BINDING / TRANSCRIPTION FACTOR"/>
    <property type="match status" value="1"/>
</dbReference>
<evidence type="ECO:0000256" key="4">
    <source>
        <dbReference type="ARBA" id="ARBA00023163"/>
    </source>
</evidence>
<dbReference type="InterPro" id="IPR050913">
    <property type="entry name" value="AP2/ERF_ERF"/>
</dbReference>
<feature type="compositionally biased region" description="Low complexity" evidence="6">
    <location>
        <begin position="76"/>
        <end position="108"/>
    </location>
</feature>